<organism evidence="9 10">
    <name type="scientific">Mycoplasma miroungirhinis</name>
    <dbReference type="NCBI Taxonomy" id="754516"/>
    <lineage>
        <taxon>Bacteria</taxon>
        <taxon>Bacillati</taxon>
        <taxon>Mycoplasmatota</taxon>
        <taxon>Mollicutes</taxon>
        <taxon>Mycoplasmataceae</taxon>
        <taxon>Mycoplasma</taxon>
    </lineage>
</organism>
<comment type="pathway">
    <text evidence="1">Cofactor biosynthesis; NAD(+) biosynthesis; nicotinate D-ribonucleotide from nicotinate: step 1/1.</text>
</comment>
<keyword evidence="9" id="KW-0328">Glycosyltransferase</keyword>
<dbReference type="NCBIfam" id="NF005529">
    <property type="entry name" value="PRK07188.1"/>
    <property type="match status" value="1"/>
</dbReference>
<dbReference type="RefSeq" id="WP_171113338.1">
    <property type="nucleotide sequence ID" value="NZ_CP053097.1"/>
</dbReference>
<dbReference type="InterPro" id="IPR022412">
    <property type="entry name" value="Quinolinate_PRibosylTrfase_N"/>
</dbReference>
<dbReference type="GO" id="GO:0009435">
    <property type="term" value="P:NAD+ biosynthetic process"/>
    <property type="evidence" value="ECO:0007669"/>
    <property type="project" value="UniProtKB-UniPathway"/>
</dbReference>
<dbReference type="GO" id="GO:0004516">
    <property type="term" value="F:nicotinate phosphoribosyltransferase activity"/>
    <property type="evidence" value="ECO:0007669"/>
    <property type="project" value="UniProtKB-EC"/>
</dbReference>
<dbReference type="InterPro" id="IPR007229">
    <property type="entry name" value="Nic_PRibTrfase-Fam"/>
</dbReference>
<dbReference type="PANTHER" id="PTHR43202:SF1">
    <property type="entry name" value="NICOTINATE PHOSPHORIBOSYLTRANSFERASE"/>
    <property type="match status" value="1"/>
</dbReference>
<evidence type="ECO:0000256" key="1">
    <source>
        <dbReference type="ARBA" id="ARBA00004952"/>
    </source>
</evidence>
<dbReference type="UniPathway" id="UPA00253">
    <property type="reaction ID" value="UER00457"/>
</dbReference>
<dbReference type="EC" id="6.3.4.21" evidence="2"/>
<dbReference type="AlphaFoldDB" id="A0A6M4JIP9"/>
<protein>
    <recommendedName>
        <fullName evidence="2">nicotinate phosphoribosyltransferase</fullName>
        <ecNumber evidence="2">6.3.4.21</ecNumber>
    </recommendedName>
</protein>
<dbReference type="GO" id="GO:0004514">
    <property type="term" value="F:nicotinate-nucleotide diphosphorylase (carboxylating) activity"/>
    <property type="evidence" value="ECO:0007669"/>
    <property type="project" value="UniProtKB-EC"/>
</dbReference>
<comment type="catalytic activity">
    <reaction evidence="7">
        <text>5-phospho-alpha-D-ribose 1-diphosphate + nicotinate + ATP + H2O = nicotinate beta-D-ribonucleotide + ADP + phosphate + diphosphate</text>
        <dbReference type="Rhea" id="RHEA:36163"/>
        <dbReference type="ChEBI" id="CHEBI:15377"/>
        <dbReference type="ChEBI" id="CHEBI:30616"/>
        <dbReference type="ChEBI" id="CHEBI:32544"/>
        <dbReference type="ChEBI" id="CHEBI:33019"/>
        <dbReference type="ChEBI" id="CHEBI:43474"/>
        <dbReference type="ChEBI" id="CHEBI:57502"/>
        <dbReference type="ChEBI" id="CHEBI:58017"/>
        <dbReference type="ChEBI" id="CHEBI:456216"/>
        <dbReference type="EC" id="6.3.4.21"/>
    </reaction>
</comment>
<dbReference type="Proteomes" id="UP000502118">
    <property type="component" value="Chromosome"/>
</dbReference>
<evidence type="ECO:0000259" key="8">
    <source>
        <dbReference type="Pfam" id="PF02749"/>
    </source>
</evidence>
<dbReference type="Pfam" id="PF02749">
    <property type="entry name" value="QRPTase_N"/>
    <property type="match status" value="1"/>
</dbReference>
<dbReference type="PIRSF" id="PIRSF000484">
    <property type="entry name" value="NAPRT"/>
    <property type="match status" value="1"/>
</dbReference>
<accession>A0A6M4JIP9</accession>
<sequence>MDILDNSAIYFSKTAKIAKNKLSNKIVTLQFFQRNDNIILCGINEVLDLLATYTNTNNYKIKYIEEGSIINDKEVVLELEGPYWEFGEFEGIIDGILARQSSIATNANRIKNASNKKIVVSMADRADHYRNLLSDGYAISVGGILNHATYASSNFKKEFTWGSMPHALIQMFEGDLVKASKAYLEIFPDDKLTALVDFHNDVITDSLNVLKEFKTDLKAVRVDTSKNMKDNMFSESENEFGVTVKQIKKLRKALDENEGSHVKIIVSSGFNAEKIKEFEDNNAPVDIYGVGAALLKVWVNFSADATKIDGKLCAKAGRKYSVNSKLIEYKKIKVNK</sequence>
<evidence type="ECO:0000313" key="10">
    <source>
        <dbReference type="Proteomes" id="UP000502118"/>
    </source>
</evidence>
<dbReference type="InterPro" id="IPR013785">
    <property type="entry name" value="Aldolase_TIM"/>
</dbReference>
<keyword evidence="5" id="KW-0662">Pyridine nucleotide biosynthesis</keyword>
<keyword evidence="10" id="KW-1185">Reference proteome</keyword>
<dbReference type="InterPro" id="IPR053190">
    <property type="entry name" value="NAPRTase-like"/>
</dbReference>
<evidence type="ECO:0000313" key="9">
    <source>
        <dbReference type="EMBL" id="QJR44351.1"/>
    </source>
</evidence>
<dbReference type="Gene3D" id="3.20.20.70">
    <property type="entry name" value="Aldolase class I"/>
    <property type="match status" value="1"/>
</dbReference>
<gene>
    <name evidence="9" type="ORF">HLA92_02835</name>
</gene>
<dbReference type="PANTHER" id="PTHR43202">
    <property type="entry name" value="NICOTINATE-NUCLEOTIDE PYROPHOSPHORYLASE"/>
    <property type="match status" value="1"/>
</dbReference>
<evidence type="ECO:0000256" key="5">
    <source>
        <dbReference type="ARBA" id="ARBA00022642"/>
    </source>
</evidence>
<dbReference type="InterPro" id="IPR036068">
    <property type="entry name" value="Nicotinate_pribotase-like_C"/>
</dbReference>
<name>A0A6M4JIP9_9MOLU</name>
<proteinExistence type="predicted"/>
<evidence type="ECO:0000256" key="4">
    <source>
        <dbReference type="ARBA" id="ARBA00022598"/>
    </source>
</evidence>
<comment type="catalytic activity">
    <reaction evidence="6">
        <text>nicotinate beta-D-ribonucleotide + CO2 + diphosphate = quinolinate + 5-phospho-alpha-D-ribose 1-diphosphate + 2 H(+)</text>
        <dbReference type="Rhea" id="RHEA:12733"/>
        <dbReference type="ChEBI" id="CHEBI:15378"/>
        <dbReference type="ChEBI" id="CHEBI:16526"/>
        <dbReference type="ChEBI" id="CHEBI:29959"/>
        <dbReference type="ChEBI" id="CHEBI:33019"/>
        <dbReference type="ChEBI" id="CHEBI:57502"/>
        <dbReference type="ChEBI" id="CHEBI:58017"/>
        <dbReference type="EC" id="2.4.2.19"/>
    </reaction>
</comment>
<keyword evidence="4 9" id="KW-0436">Ligase</keyword>
<evidence type="ECO:0000256" key="6">
    <source>
        <dbReference type="ARBA" id="ARBA00047445"/>
    </source>
</evidence>
<evidence type="ECO:0000256" key="7">
    <source>
        <dbReference type="ARBA" id="ARBA00048668"/>
    </source>
</evidence>
<dbReference type="EMBL" id="CP053097">
    <property type="protein sequence ID" value="QJR44351.1"/>
    <property type="molecule type" value="Genomic_DNA"/>
</dbReference>
<dbReference type="KEGG" id="mmio:HLA92_02835"/>
<evidence type="ECO:0000256" key="2">
    <source>
        <dbReference type="ARBA" id="ARBA00013236"/>
    </source>
</evidence>
<keyword evidence="3" id="KW-0597">Phosphoprotein</keyword>
<keyword evidence="9" id="KW-0808">Transferase</keyword>
<dbReference type="InterPro" id="IPR037128">
    <property type="entry name" value="Quinolinate_PRibosylTase_N_sf"/>
</dbReference>
<dbReference type="Gene3D" id="3.90.1170.20">
    <property type="entry name" value="Quinolinate phosphoribosyl transferase, N-terminal domain"/>
    <property type="match status" value="1"/>
</dbReference>
<feature type="domain" description="Quinolinate phosphoribosyl transferase N-terminal" evidence="8">
    <location>
        <begin position="9"/>
        <end position="101"/>
    </location>
</feature>
<evidence type="ECO:0000256" key="3">
    <source>
        <dbReference type="ARBA" id="ARBA00022553"/>
    </source>
</evidence>
<dbReference type="SUPFAM" id="SSF51690">
    <property type="entry name" value="Nicotinate/Quinolinate PRTase C-terminal domain-like"/>
    <property type="match status" value="1"/>
</dbReference>
<reference evidence="9 10" key="1">
    <citation type="submission" date="2020-05" db="EMBL/GenBank/DDBJ databases">
        <title>Novel Mycoplasma species detected in Mirounga angustirostris (northern elephant seal) from the USA.</title>
        <authorList>
            <person name="Volokhov D.V."/>
        </authorList>
    </citation>
    <scope>NUCLEOTIDE SEQUENCE [LARGE SCALE GENOMIC DNA]</scope>
    <source>
        <strain evidence="9 10">Mirounga ES2806-NAS</strain>
    </source>
</reference>
<dbReference type="SUPFAM" id="SSF54675">
    <property type="entry name" value="Nicotinate/Quinolinate PRTase N-terminal domain-like"/>
    <property type="match status" value="1"/>
</dbReference>